<feature type="compositionally biased region" description="Basic and acidic residues" evidence="1">
    <location>
        <begin position="226"/>
        <end position="235"/>
    </location>
</feature>
<evidence type="ECO:0000256" key="1">
    <source>
        <dbReference type="SAM" id="MobiDB-lite"/>
    </source>
</evidence>
<keyword evidence="3" id="KW-1185">Reference proteome</keyword>
<reference evidence="2" key="1">
    <citation type="submission" date="2021-07" db="EMBL/GenBank/DDBJ databases">
        <authorList>
            <person name="Catto M.A."/>
            <person name="Jacobson A."/>
            <person name="Kennedy G."/>
            <person name="Labadie P."/>
            <person name="Hunt B.G."/>
            <person name="Srinivasan R."/>
        </authorList>
    </citation>
    <scope>NUCLEOTIDE SEQUENCE</scope>
    <source>
        <strain evidence="2">PL_HMW_Pooled</strain>
        <tissue evidence="2">Head</tissue>
    </source>
</reference>
<gene>
    <name evidence="2" type="ORF">KUF71_003803</name>
</gene>
<accession>A0AAE1GU84</accession>
<organism evidence="2 3">
    <name type="scientific">Frankliniella fusca</name>
    <dbReference type="NCBI Taxonomy" id="407009"/>
    <lineage>
        <taxon>Eukaryota</taxon>
        <taxon>Metazoa</taxon>
        <taxon>Ecdysozoa</taxon>
        <taxon>Arthropoda</taxon>
        <taxon>Hexapoda</taxon>
        <taxon>Insecta</taxon>
        <taxon>Pterygota</taxon>
        <taxon>Neoptera</taxon>
        <taxon>Paraneoptera</taxon>
        <taxon>Thysanoptera</taxon>
        <taxon>Terebrantia</taxon>
        <taxon>Thripoidea</taxon>
        <taxon>Thripidae</taxon>
        <taxon>Frankliniella</taxon>
    </lineage>
</organism>
<name>A0AAE1GU84_9NEOP</name>
<dbReference type="AlphaFoldDB" id="A0AAE1GU84"/>
<evidence type="ECO:0000313" key="3">
    <source>
        <dbReference type="Proteomes" id="UP001219518"/>
    </source>
</evidence>
<proteinExistence type="predicted"/>
<feature type="region of interest" description="Disordered" evidence="1">
    <location>
        <begin position="66"/>
        <end position="90"/>
    </location>
</feature>
<sequence>MTHETQTPAYKALRARVQAQCHPLSCSAQPNMAGRGSAAPRPDMVHVMGVAVALFSLLLAVCAAPEPRPEQPEPPEQAAVTRQRRSDDYDNMDNFLMGSSDYDNFFLKTAKSVPRIGRRSSAAAAEEQEPQMHVDRRSTDANELVPSYANGYDHFFLKASKSVPRIGKRNDEFFMKTAKSVPRIGRRSGDGPDNFLLKKEKKNKMRKKIAFATQGREQNDYLKTAGEPRLRRSELEALQPPGPGHRVDRRSRARAQVEDGEWPAHGALGGNDAVLGRQRAPHRIQRRNFDERMAKAAKTVPRMGKRMHPALDEVGDWGTEQQWPWFRQQDTQPGPYKRVPNPADFIDLSQVPWESLDQALRQVEARRGLGDDDKHLHDVMLIEGDKQGEDGDKWAYTVADKKDRANKELEEARFQPDVNKRK</sequence>
<protein>
    <submittedName>
        <fullName evidence="2">Apolipoprotein A-V</fullName>
    </submittedName>
</protein>
<comment type="caution">
    <text evidence="2">The sequence shown here is derived from an EMBL/GenBank/DDBJ whole genome shotgun (WGS) entry which is preliminary data.</text>
</comment>
<dbReference type="Proteomes" id="UP001219518">
    <property type="component" value="Unassembled WGS sequence"/>
</dbReference>
<reference evidence="2" key="2">
    <citation type="journal article" date="2023" name="BMC Genomics">
        <title>Pest status, molecular evolution, and epigenetic factors derived from the genome assembly of Frankliniella fusca, a thysanopteran phytovirus vector.</title>
        <authorList>
            <person name="Catto M.A."/>
            <person name="Labadie P.E."/>
            <person name="Jacobson A.L."/>
            <person name="Kennedy G.G."/>
            <person name="Srinivasan R."/>
            <person name="Hunt B.G."/>
        </authorList>
    </citation>
    <scope>NUCLEOTIDE SEQUENCE</scope>
    <source>
        <strain evidence="2">PL_HMW_Pooled</strain>
    </source>
</reference>
<feature type="compositionally biased region" description="Basic and acidic residues" evidence="1">
    <location>
        <begin position="130"/>
        <end position="140"/>
    </location>
</feature>
<feature type="region of interest" description="Disordered" evidence="1">
    <location>
        <begin position="221"/>
        <end position="273"/>
    </location>
</feature>
<evidence type="ECO:0000313" key="2">
    <source>
        <dbReference type="EMBL" id="KAK3909204.1"/>
    </source>
</evidence>
<feature type="region of interest" description="Disordered" evidence="1">
    <location>
        <begin position="118"/>
        <end position="140"/>
    </location>
</feature>
<dbReference type="EMBL" id="JAHWGI010000085">
    <property type="protein sequence ID" value="KAK3909204.1"/>
    <property type="molecule type" value="Genomic_DNA"/>
</dbReference>